<reference evidence="3" key="1">
    <citation type="journal article" date="2014" name="Int. J. Syst. Evol. Microbiol.">
        <title>Complete genome sequence of Corynebacterium casei LMG S-19264T (=DSM 44701T), isolated from a smear-ripened cheese.</title>
        <authorList>
            <consortium name="US DOE Joint Genome Institute (JGI-PGF)"/>
            <person name="Walter F."/>
            <person name="Albersmeier A."/>
            <person name="Kalinowski J."/>
            <person name="Ruckert C."/>
        </authorList>
    </citation>
    <scope>NUCLEOTIDE SEQUENCE</scope>
    <source>
        <strain evidence="3">JCM 4434</strain>
    </source>
</reference>
<dbReference type="PANTHER" id="PTHR43662:SF3">
    <property type="entry name" value="DOMAIN PROTEIN, PUTATIVE (AFU_ORTHOLOGUE AFUA_6G11970)-RELATED"/>
    <property type="match status" value="1"/>
</dbReference>
<feature type="domain" description="DUF1996" evidence="2">
    <location>
        <begin position="110"/>
        <end position="306"/>
    </location>
</feature>
<accession>A0A8H9HPE2</accession>
<comment type="caution">
    <text evidence="3">The sequence shown here is derived from an EMBL/GenBank/DDBJ whole genome shotgun (WGS) entry which is preliminary data.</text>
</comment>
<dbReference type="AlphaFoldDB" id="A0A8H9HPE2"/>
<feature type="transmembrane region" description="Helical" evidence="1">
    <location>
        <begin position="35"/>
        <end position="54"/>
    </location>
</feature>
<name>A0A8H9HPE2_KITAU</name>
<evidence type="ECO:0000259" key="2">
    <source>
        <dbReference type="Pfam" id="PF09362"/>
    </source>
</evidence>
<sequence length="358" mass="37609">MHGGEAAGAALPVRGPVAQTVAVHRNRDHHWSGGVALPVGVLLCLVLGLSLLALRFRPGGPEQASAFVDITAVAATAPAPSAVGPDASGGSYAQNCGRNQEGHRNADNVVVSPGTVGGAHHVHDYVGNLSTDADSTDDSLAAAPTTCTDGDRSTFYWPVLRRTDRVAPAPSTAVAASDDPHDAPGEILAPERVSIEYLGNPWSKVVPMPRFLRLLEGDPTAATDGGVEAGARWGCTGFADRTTTDRYPLCPAGSLLTRTLDFPSCWDGRGTDSPGHRSHVRFPSAGGLCPHSTFAIPHLRVTVGYRPPPPRAFALDAFPEQRHSPLTDHAVYIGLMTDRQMASVVACLNENRTCRESG</sequence>
<organism evidence="3 4">
    <name type="scientific">Kitasatospora aureofaciens</name>
    <name type="common">Streptomyces aureofaciens</name>
    <dbReference type="NCBI Taxonomy" id="1894"/>
    <lineage>
        <taxon>Bacteria</taxon>
        <taxon>Bacillati</taxon>
        <taxon>Actinomycetota</taxon>
        <taxon>Actinomycetes</taxon>
        <taxon>Kitasatosporales</taxon>
        <taxon>Streptomycetaceae</taxon>
        <taxon>Kitasatospora</taxon>
    </lineage>
</organism>
<dbReference type="Proteomes" id="UP000610124">
    <property type="component" value="Unassembled WGS sequence"/>
</dbReference>
<dbReference type="InterPro" id="IPR018535">
    <property type="entry name" value="DUF1996"/>
</dbReference>
<dbReference type="Pfam" id="PF09362">
    <property type="entry name" value="DUF1996"/>
    <property type="match status" value="1"/>
</dbReference>
<keyword evidence="1" id="KW-0472">Membrane</keyword>
<keyword evidence="1" id="KW-0812">Transmembrane</keyword>
<evidence type="ECO:0000313" key="4">
    <source>
        <dbReference type="Proteomes" id="UP000610124"/>
    </source>
</evidence>
<reference evidence="3" key="2">
    <citation type="submission" date="2020-09" db="EMBL/GenBank/DDBJ databases">
        <authorList>
            <person name="Sun Q."/>
            <person name="Ohkuma M."/>
        </authorList>
    </citation>
    <scope>NUCLEOTIDE SEQUENCE</scope>
    <source>
        <strain evidence="3">JCM 4434</strain>
    </source>
</reference>
<dbReference type="EMBL" id="BMUB01000004">
    <property type="protein sequence ID" value="GGU69373.1"/>
    <property type="molecule type" value="Genomic_DNA"/>
</dbReference>
<evidence type="ECO:0000256" key="1">
    <source>
        <dbReference type="SAM" id="Phobius"/>
    </source>
</evidence>
<proteinExistence type="predicted"/>
<dbReference type="PANTHER" id="PTHR43662">
    <property type="match status" value="1"/>
</dbReference>
<keyword evidence="1" id="KW-1133">Transmembrane helix</keyword>
<gene>
    <name evidence="3" type="ORF">GCM10010502_20630</name>
</gene>
<protein>
    <recommendedName>
        <fullName evidence="2">DUF1996 domain-containing protein</fullName>
    </recommendedName>
</protein>
<evidence type="ECO:0000313" key="3">
    <source>
        <dbReference type="EMBL" id="GGU69373.1"/>
    </source>
</evidence>